<name>A0ABM7QGU8_9GAMM</name>
<dbReference type="Proteomes" id="UP000680514">
    <property type="component" value="Chromosome"/>
</dbReference>
<keyword evidence="1" id="KW-0812">Transmembrane</keyword>
<dbReference type="Gene3D" id="2.60.200.20">
    <property type="match status" value="1"/>
</dbReference>
<evidence type="ECO:0000256" key="1">
    <source>
        <dbReference type="SAM" id="Phobius"/>
    </source>
</evidence>
<dbReference type="Pfam" id="PF00498">
    <property type="entry name" value="FHA"/>
    <property type="match status" value="1"/>
</dbReference>
<dbReference type="InterPro" id="IPR000253">
    <property type="entry name" value="FHA_dom"/>
</dbReference>
<accession>A0ABM7QGU8</accession>
<proteinExistence type="predicted"/>
<dbReference type="EMBL" id="AP024546">
    <property type="protein sequence ID" value="BCT96872.1"/>
    <property type="molecule type" value="Genomic_DNA"/>
</dbReference>
<dbReference type="SUPFAM" id="SSF49879">
    <property type="entry name" value="SMAD/FHA domain"/>
    <property type="match status" value="1"/>
</dbReference>
<organism evidence="3 4">
    <name type="scientific">Lysobacter helvus</name>
    <dbReference type="NCBI Taxonomy" id="2675059"/>
    <lineage>
        <taxon>Bacteria</taxon>
        <taxon>Pseudomonadati</taxon>
        <taxon>Pseudomonadota</taxon>
        <taxon>Gammaproteobacteria</taxon>
        <taxon>Lysobacterales</taxon>
        <taxon>Lysobacteraceae</taxon>
        <taxon>Lysobacter</taxon>
    </lineage>
</organism>
<reference evidence="3 4" key="1">
    <citation type="submission" date="2021-03" db="EMBL/GenBank/DDBJ databases">
        <title>Complete Genome Sequences of Two Lysobacter Strains Isolated from Sea Water (Lysobacter caseinilyticus) and Soil (Lysobacter helvus) in South Korea.</title>
        <authorList>
            <person name="Watanabe Y."/>
            <person name="Arakawa K."/>
        </authorList>
    </citation>
    <scope>NUCLEOTIDE SEQUENCE [LARGE SCALE GENOMIC DNA]</scope>
    <source>
        <strain evidence="3 4">D10</strain>
    </source>
</reference>
<gene>
    <name evidence="3" type="ORF">LYSHEL_27430</name>
</gene>
<evidence type="ECO:0000259" key="2">
    <source>
        <dbReference type="PROSITE" id="PS50006"/>
    </source>
</evidence>
<keyword evidence="4" id="KW-1185">Reference proteome</keyword>
<evidence type="ECO:0000313" key="3">
    <source>
        <dbReference type="EMBL" id="BCT96872.1"/>
    </source>
</evidence>
<dbReference type="InterPro" id="IPR008984">
    <property type="entry name" value="SMAD_FHA_dom_sf"/>
</dbReference>
<feature type="domain" description="FHA" evidence="2">
    <location>
        <begin position="142"/>
        <end position="191"/>
    </location>
</feature>
<keyword evidence="1" id="KW-1133">Transmembrane helix</keyword>
<dbReference type="CDD" id="cd00060">
    <property type="entry name" value="FHA"/>
    <property type="match status" value="1"/>
</dbReference>
<sequence length="274" mass="29285">MLDSRAVDTLRLRFTNSNQPDLAVGPGLHGIGRAADGTLAPVPDKGAAMAQLCIDRRGVWLTLGEGARTVHVNGRPVRRMAMLRVGDAIYVDGNELLLLGPKGDRALPPAANGVGDAGDPRILLRGVGGQYHGRSFTLERPRIIGRGVEADIRIDDPAFAERHARIEVQGGNVLLRSLPGAEPSVVNGESVRDAVLRTGDQIVFDAHQRFVVEAPGRPNIPHDAMAPELPDDIDFAQTSATRNRNTARRLPWLLLAALLLAGAISAILWFGSPG</sequence>
<protein>
    <recommendedName>
        <fullName evidence="2">FHA domain-containing protein</fullName>
    </recommendedName>
</protein>
<dbReference type="PROSITE" id="PS50006">
    <property type="entry name" value="FHA_DOMAIN"/>
    <property type="match status" value="1"/>
</dbReference>
<keyword evidence="1" id="KW-0472">Membrane</keyword>
<feature type="transmembrane region" description="Helical" evidence="1">
    <location>
        <begin position="252"/>
        <end position="271"/>
    </location>
</feature>
<dbReference type="RefSeq" id="WP_213434638.1">
    <property type="nucleotide sequence ID" value="NZ_AP024546.1"/>
</dbReference>
<evidence type="ECO:0000313" key="4">
    <source>
        <dbReference type="Proteomes" id="UP000680514"/>
    </source>
</evidence>
<dbReference type="SMART" id="SM00240">
    <property type="entry name" value="FHA"/>
    <property type="match status" value="1"/>
</dbReference>